<dbReference type="SUPFAM" id="SSF63829">
    <property type="entry name" value="Calcium-dependent phosphotriesterase"/>
    <property type="match status" value="1"/>
</dbReference>
<evidence type="ECO:0008006" key="6">
    <source>
        <dbReference type="Google" id="ProtNLM"/>
    </source>
</evidence>
<comment type="caution">
    <text evidence="3">The sequence shown here is derived from an EMBL/GenBank/DDBJ whole genome shotgun (WGS) entry which is preliminary data.</text>
</comment>
<dbReference type="InterPro" id="IPR001258">
    <property type="entry name" value="NHL_repeat"/>
</dbReference>
<keyword evidence="1" id="KW-0677">Repeat</keyword>
<sequence length="59" mass="6502">HRVMRWPKGSTHGTVVVGGNGDGHGANQFKYLGGLSFDSQSNLYVADNCNHRVQRFSIQ</sequence>
<evidence type="ECO:0000256" key="2">
    <source>
        <dbReference type="PROSITE-ProRule" id="PRU00504"/>
    </source>
</evidence>
<evidence type="ECO:0000313" key="4">
    <source>
        <dbReference type="EMBL" id="CAF5202363.1"/>
    </source>
</evidence>
<accession>A0A816NDT6</accession>
<dbReference type="InterPro" id="IPR011042">
    <property type="entry name" value="6-blade_b-propeller_TolB-like"/>
</dbReference>
<dbReference type="AlphaFoldDB" id="A0A816NDT6"/>
<gene>
    <name evidence="3" type="ORF">MBJ925_LOCUS10548</name>
    <name evidence="4" type="ORF">SMN809_LOCUS75890</name>
</gene>
<dbReference type="Gene3D" id="2.120.10.30">
    <property type="entry name" value="TolB, C-terminal domain"/>
    <property type="match status" value="1"/>
</dbReference>
<evidence type="ECO:0000256" key="1">
    <source>
        <dbReference type="ARBA" id="ARBA00022737"/>
    </source>
</evidence>
<dbReference type="EMBL" id="CAJNRE010004485">
    <property type="protein sequence ID" value="CAF2034946.1"/>
    <property type="molecule type" value="Genomic_DNA"/>
</dbReference>
<name>A0A816NDT6_9BILA</name>
<feature type="repeat" description="NHL" evidence="2">
    <location>
        <begin position="23"/>
        <end position="59"/>
    </location>
</feature>
<dbReference type="PROSITE" id="PS51125">
    <property type="entry name" value="NHL"/>
    <property type="match status" value="1"/>
</dbReference>
<proteinExistence type="predicted"/>
<dbReference type="Proteomes" id="UP000663824">
    <property type="component" value="Unassembled WGS sequence"/>
</dbReference>
<evidence type="ECO:0000313" key="5">
    <source>
        <dbReference type="Proteomes" id="UP000663824"/>
    </source>
</evidence>
<dbReference type="Pfam" id="PF01436">
    <property type="entry name" value="NHL"/>
    <property type="match status" value="1"/>
</dbReference>
<feature type="non-terminal residue" evidence="3">
    <location>
        <position position="1"/>
    </location>
</feature>
<dbReference type="EMBL" id="CAJOBI010333567">
    <property type="protein sequence ID" value="CAF5202363.1"/>
    <property type="molecule type" value="Genomic_DNA"/>
</dbReference>
<reference evidence="3" key="1">
    <citation type="submission" date="2021-02" db="EMBL/GenBank/DDBJ databases">
        <authorList>
            <person name="Nowell W R."/>
        </authorList>
    </citation>
    <scope>NUCLEOTIDE SEQUENCE</scope>
</reference>
<evidence type="ECO:0000313" key="3">
    <source>
        <dbReference type="EMBL" id="CAF2034946.1"/>
    </source>
</evidence>
<dbReference type="Proteomes" id="UP000676336">
    <property type="component" value="Unassembled WGS sequence"/>
</dbReference>
<organism evidence="3 5">
    <name type="scientific">Rotaria magnacalcarata</name>
    <dbReference type="NCBI Taxonomy" id="392030"/>
    <lineage>
        <taxon>Eukaryota</taxon>
        <taxon>Metazoa</taxon>
        <taxon>Spiralia</taxon>
        <taxon>Gnathifera</taxon>
        <taxon>Rotifera</taxon>
        <taxon>Eurotatoria</taxon>
        <taxon>Bdelloidea</taxon>
        <taxon>Philodinida</taxon>
        <taxon>Philodinidae</taxon>
        <taxon>Rotaria</taxon>
    </lineage>
</organism>
<protein>
    <recommendedName>
        <fullName evidence="6">NHL repeat-containing protein 2</fullName>
    </recommendedName>
</protein>